<feature type="transmembrane region" description="Helical" evidence="5">
    <location>
        <begin position="106"/>
        <end position="126"/>
    </location>
</feature>
<dbReference type="EMBL" id="JAFEJU010000003">
    <property type="protein sequence ID" value="MBT1175032.1"/>
    <property type="molecule type" value="Genomic_DNA"/>
</dbReference>
<gene>
    <name evidence="7" type="ORF">JS530_05865</name>
</gene>
<dbReference type="Pfam" id="PF07690">
    <property type="entry name" value="MFS_1"/>
    <property type="match status" value="1"/>
</dbReference>
<feature type="transmembrane region" description="Helical" evidence="5">
    <location>
        <begin position="284"/>
        <end position="306"/>
    </location>
</feature>
<evidence type="ECO:0000259" key="6">
    <source>
        <dbReference type="PROSITE" id="PS50850"/>
    </source>
</evidence>
<evidence type="ECO:0000313" key="7">
    <source>
        <dbReference type="EMBL" id="MBT1175032.1"/>
    </source>
</evidence>
<feature type="transmembrane region" description="Helical" evidence="5">
    <location>
        <begin position="167"/>
        <end position="189"/>
    </location>
</feature>
<dbReference type="PANTHER" id="PTHR23528:SF1">
    <property type="entry name" value="MAJOR FACILITATOR SUPERFAMILY (MFS) PROFILE DOMAIN-CONTAINING PROTEIN"/>
    <property type="match status" value="1"/>
</dbReference>
<dbReference type="InterPro" id="IPR036259">
    <property type="entry name" value="MFS_trans_sf"/>
</dbReference>
<evidence type="ECO:0000256" key="3">
    <source>
        <dbReference type="ARBA" id="ARBA00022989"/>
    </source>
</evidence>
<comment type="caution">
    <text evidence="7">The sequence shown here is derived from an EMBL/GenBank/DDBJ whole genome shotgun (WGS) entry which is preliminary data.</text>
</comment>
<evidence type="ECO:0000313" key="8">
    <source>
        <dbReference type="Proteomes" id="UP000711736"/>
    </source>
</evidence>
<accession>A0ABS5UVE1</accession>
<sequence>MDTTATVAAQPTISIDNLAPDTGKPLTKAQVTRFGLGFLLFGLTWMTAGAIGAGVLLPNRFTYLNIGKPETILSMMNSISIIFALIANVVFGALSDITRSRFGKRTPWIFCGGFVAAAAFYCTSIATSVAGIVVGWSFFQIGINIMIAPCIAILSDRVPSKIRGTMSAFYGAGSTVGGSIGTIAGSAFINNDRLGFILGVVLLCISGILTVFLFPKELPSTTADTQHISVKEIVMQFRPPTKGARDFYLALVGRMLLMVGYYMIMGYQLYVAMNYIGLESTDAAALVSQMSLISTVIVLPISLLAGPISDKMGKRKPPVVIASIILCIGLAIPFASPTKMGMLVFAGVASLGYGVYTAVDQALNVDVLPNAEEAGKDLGILNLANTLGQILAPLCTSTIVIATNSYKLAFPAAIIAVLLGAVSIIFIKKVK</sequence>
<feature type="transmembrane region" description="Helical" evidence="5">
    <location>
        <begin position="34"/>
        <end position="57"/>
    </location>
</feature>
<reference evidence="7 8" key="1">
    <citation type="journal article" date="2021" name="Environ. Microbiol.">
        <title>Genetic insights into the dark matter of the mammalian gut microbiota through targeted genome reconstruction.</title>
        <authorList>
            <person name="Lugli G.A."/>
            <person name="Alessandri G."/>
            <person name="Milani C."/>
            <person name="Viappiani A."/>
            <person name="Fontana F."/>
            <person name="Tarracchini C."/>
            <person name="Mancabelli L."/>
            <person name="Argentini C."/>
            <person name="Ruiz L."/>
            <person name="Margolles A."/>
            <person name="van Sinderen D."/>
            <person name="Turroni F."/>
            <person name="Ventura M."/>
        </authorList>
    </citation>
    <scope>NUCLEOTIDE SEQUENCE [LARGE SCALE GENOMIC DNA]</scope>
    <source>
        <strain evidence="7 8">LC6</strain>
    </source>
</reference>
<evidence type="ECO:0000256" key="2">
    <source>
        <dbReference type="ARBA" id="ARBA00022692"/>
    </source>
</evidence>
<dbReference type="PANTHER" id="PTHR23528">
    <property type="match status" value="1"/>
</dbReference>
<dbReference type="InterPro" id="IPR020846">
    <property type="entry name" value="MFS_dom"/>
</dbReference>
<feature type="transmembrane region" description="Helical" evidence="5">
    <location>
        <begin position="380"/>
        <end position="402"/>
    </location>
</feature>
<feature type="transmembrane region" description="Helical" evidence="5">
    <location>
        <begin position="247"/>
        <end position="264"/>
    </location>
</feature>
<feature type="transmembrane region" description="Helical" evidence="5">
    <location>
        <begin position="195"/>
        <end position="214"/>
    </location>
</feature>
<feature type="transmembrane region" description="Helical" evidence="5">
    <location>
        <begin position="318"/>
        <end position="336"/>
    </location>
</feature>
<comment type="subcellular location">
    <subcellularLocation>
        <location evidence="1">Cell membrane</location>
        <topology evidence="1">Multi-pass membrane protein</topology>
    </subcellularLocation>
</comment>
<feature type="domain" description="Major facilitator superfamily (MFS) profile" evidence="6">
    <location>
        <begin position="30"/>
        <end position="431"/>
    </location>
</feature>
<organism evidence="7 8">
    <name type="scientific">Bifidobacterium colobi</name>
    <dbReference type="NCBI Taxonomy" id="2809026"/>
    <lineage>
        <taxon>Bacteria</taxon>
        <taxon>Bacillati</taxon>
        <taxon>Actinomycetota</taxon>
        <taxon>Actinomycetes</taxon>
        <taxon>Bifidobacteriales</taxon>
        <taxon>Bifidobacteriaceae</taxon>
        <taxon>Bifidobacterium</taxon>
    </lineage>
</organism>
<keyword evidence="8" id="KW-1185">Reference proteome</keyword>
<dbReference type="RefSeq" id="WP_214376246.1">
    <property type="nucleotide sequence ID" value="NZ_JAFEJU010000003.1"/>
</dbReference>
<dbReference type="Gene3D" id="1.20.1250.20">
    <property type="entry name" value="MFS general substrate transporter like domains"/>
    <property type="match status" value="2"/>
</dbReference>
<keyword evidence="3 5" id="KW-1133">Transmembrane helix</keyword>
<dbReference type="SUPFAM" id="SSF103473">
    <property type="entry name" value="MFS general substrate transporter"/>
    <property type="match status" value="1"/>
</dbReference>
<keyword evidence="4 5" id="KW-0472">Membrane</keyword>
<dbReference type="Proteomes" id="UP000711736">
    <property type="component" value="Unassembled WGS sequence"/>
</dbReference>
<feature type="transmembrane region" description="Helical" evidence="5">
    <location>
        <begin position="342"/>
        <end position="359"/>
    </location>
</feature>
<name>A0ABS5UVE1_9BIFI</name>
<proteinExistence type="predicted"/>
<evidence type="ECO:0000256" key="5">
    <source>
        <dbReference type="SAM" id="Phobius"/>
    </source>
</evidence>
<feature type="transmembrane region" description="Helical" evidence="5">
    <location>
        <begin position="72"/>
        <end position="94"/>
    </location>
</feature>
<dbReference type="InterPro" id="IPR011701">
    <property type="entry name" value="MFS"/>
</dbReference>
<feature type="transmembrane region" description="Helical" evidence="5">
    <location>
        <begin position="132"/>
        <end position="155"/>
    </location>
</feature>
<feature type="transmembrane region" description="Helical" evidence="5">
    <location>
        <begin position="408"/>
        <end position="427"/>
    </location>
</feature>
<keyword evidence="2 5" id="KW-0812">Transmembrane</keyword>
<protein>
    <submittedName>
        <fullName evidence="7">MFS transporter</fullName>
    </submittedName>
</protein>
<evidence type="ECO:0000256" key="4">
    <source>
        <dbReference type="ARBA" id="ARBA00023136"/>
    </source>
</evidence>
<dbReference type="PROSITE" id="PS50850">
    <property type="entry name" value="MFS"/>
    <property type="match status" value="1"/>
</dbReference>
<evidence type="ECO:0000256" key="1">
    <source>
        <dbReference type="ARBA" id="ARBA00004651"/>
    </source>
</evidence>